<comment type="caution">
    <text evidence="8">The sequence shown here is derived from an EMBL/GenBank/DDBJ whole genome shotgun (WGS) entry which is preliminary data.</text>
</comment>
<sequence>MSPHSLFGSSSHSGSLSTMTMPTPPQHSPSAASSSTPFSIHRQPLLAQEMKKARNSKRLSLMVVPPPSFEQENNTQNHNNNSHLHRMTPTTTTFNNTIGNNTNSSSSTCSNSSYKSKIPSSLSLPIIVTPSPSFPPMTSSLSSRRAFTPAPLSSNSLKVSASPATPSLLQPLSKRNSQLSLEEALPSPRFPLAIHSTIATSSSSSLSPPTGPTRSALPSNGGPRTISAYFSDYSIECGAASPYVSEPVMVLPNLYLGAEHNATDLNTLKRLGITFVLNVAIEIAKDNDNHNNSNSNINGSATPVNKQCDGLREGIEYKSLAWTHHQRNLLRDFPTAFRMMDEATMGSKEGGKVLVHCQLGVSRSASLVIACVMRSQGMGLSEAYDFVKTKSGVISPNMSLMYQLAEFEKDLQRKKKMASSCTSSSVSSSSTTPINMSTADTMSTGSRNSWSSQMEDDDDEEPPYPFAAAFSSQDSGDLYSTPMLKDTVVTSMPIEMATTPVRQEFHKRPLTPDEHGRDEYPNNKPFQSANSSPAHRLSSHPRLSASPTSASRRWSVGHSPLSKVSSPPSSPPSPPQRQCTALSLSPKTPTTEQFSTMCLSNEEEFMMMIPETPSFLQTTFSVPPLLSSSCSSSSASSVSSFEACSRPSSMNSTTTSSHCSFFTACEDDDEEEQQQSQAESSGPSLFSPRNSWNLAPVPKSSSGGSSDSAQQQQKKKRRNLWSGLQTMQVLAEGAAAAAAASTSSSRTFMEKDGDEKDVVVGRRQNDKEMMFSLANNINNNSSSSKSAAVTIHSRKLAAVSKRTRPAPRLTLPLPDFIFSPRPYDTPAAQAASTTRSFGDVYQALFTTDSDMLS</sequence>
<dbReference type="PROSITE" id="PS50054">
    <property type="entry name" value="TYR_PHOSPHATASE_DUAL"/>
    <property type="match status" value="1"/>
</dbReference>
<feature type="compositionally biased region" description="Low complexity" evidence="5">
    <location>
        <begin position="699"/>
        <end position="712"/>
    </location>
</feature>
<feature type="compositionally biased region" description="Low complexity" evidence="5">
    <location>
        <begin position="1"/>
        <end position="17"/>
    </location>
</feature>
<feature type="region of interest" description="Disordered" evidence="5">
    <location>
        <begin position="666"/>
        <end position="718"/>
    </location>
</feature>
<protein>
    <recommendedName>
        <fullName evidence="2">protein-tyrosine-phosphatase</fullName>
        <ecNumber evidence="2">3.1.3.48</ecNumber>
    </recommendedName>
</protein>
<dbReference type="InterPro" id="IPR020422">
    <property type="entry name" value="TYR_PHOSPHATASE_DUAL_dom"/>
</dbReference>
<evidence type="ECO:0000256" key="4">
    <source>
        <dbReference type="ARBA" id="ARBA00022912"/>
    </source>
</evidence>
<dbReference type="PROSITE" id="PS00383">
    <property type="entry name" value="TYR_PHOSPHATASE_1"/>
    <property type="match status" value="1"/>
</dbReference>
<feature type="compositionally biased region" description="Low complexity" evidence="5">
    <location>
        <begin position="200"/>
        <end position="215"/>
    </location>
</feature>
<dbReference type="GO" id="GO:0017017">
    <property type="term" value="F:MAP kinase tyrosine/serine/threonine phosphatase activity"/>
    <property type="evidence" value="ECO:0007669"/>
    <property type="project" value="TreeGrafter"/>
</dbReference>
<dbReference type="GO" id="GO:0005737">
    <property type="term" value="C:cytoplasm"/>
    <property type="evidence" value="ECO:0007669"/>
    <property type="project" value="TreeGrafter"/>
</dbReference>
<feature type="compositionally biased region" description="Low complexity" evidence="5">
    <location>
        <begin position="419"/>
        <end position="432"/>
    </location>
</feature>
<feature type="region of interest" description="Disordered" evidence="5">
    <location>
        <begin position="499"/>
        <end position="593"/>
    </location>
</feature>
<dbReference type="PANTHER" id="PTHR10159:SF519">
    <property type="entry name" value="DUAL SPECIFICITY PROTEIN PHOSPHATASE MPK3"/>
    <property type="match status" value="1"/>
</dbReference>
<feature type="compositionally biased region" description="Low complexity" evidence="5">
    <location>
        <begin position="88"/>
        <end position="114"/>
    </location>
</feature>
<dbReference type="GO" id="GO:0033550">
    <property type="term" value="F:MAP kinase tyrosine phosphatase activity"/>
    <property type="evidence" value="ECO:0007669"/>
    <property type="project" value="TreeGrafter"/>
</dbReference>
<feature type="region of interest" description="Disordered" evidence="5">
    <location>
        <begin position="1"/>
        <end position="38"/>
    </location>
</feature>
<gene>
    <name evidence="8" type="ORF">EMPS_10198</name>
</gene>
<feature type="region of interest" description="Disordered" evidence="5">
    <location>
        <begin position="67"/>
        <end position="114"/>
    </location>
</feature>
<reference evidence="8" key="1">
    <citation type="submission" date="2021-11" db="EMBL/GenBank/DDBJ databases">
        <authorList>
            <person name="Herlambang A."/>
            <person name="Guo Y."/>
            <person name="Takashima Y."/>
            <person name="Nishizawa T."/>
        </authorList>
    </citation>
    <scope>NUCLEOTIDE SEQUENCE</scope>
    <source>
        <strain evidence="8">E1425</strain>
    </source>
</reference>
<feature type="compositionally biased region" description="Basic and acidic residues" evidence="5">
    <location>
        <begin position="503"/>
        <end position="521"/>
    </location>
</feature>
<evidence type="ECO:0000256" key="3">
    <source>
        <dbReference type="ARBA" id="ARBA00022801"/>
    </source>
</evidence>
<dbReference type="EMBL" id="BQFW01000014">
    <property type="protein sequence ID" value="GJJ77839.1"/>
    <property type="molecule type" value="Genomic_DNA"/>
</dbReference>
<dbReference type="EC" id="3.1.3.48" evidence="2"/>
<dbReference type="InterPro" id="IPR029021">
    <property type="entry name" value="Prot-tyrosine_phosphatase-like"/>
</dbReference>
<feature type="domain" description="Tyrosine specific protein phosphatases" evidence="7">
    <location>
        <begin position="331"/>
        <end position="390"/>
    </location>
</feature>
<evidence type="ECO:0000256" key="5">
    <source>
        <dbReference type="SAM" id="MobiDB-lite"/>
    </source>
</evidence>
<feature type="compositionally biased region" description="Polar residues" evidence="5">
    <location>
        <begin position="524"/>
        <end position="533"/>
    </location>
</feature>
<name>A0A9P3HJD8_9FUNG</name>
<feature type="domain" description="Tyrosine-protein phosphatase" evidence="6">
    <location>
        <begin position="246"/>
        <end position="413"/>
    </location>
</feature>
<dbReference type="Gene3D" id="3.90.190.10">
    <property type="entry name" value="Protein tyrosine phosphatase superfamily"/>
    <property type="match status" value="1"/>
</dbReference>
<evidence type="ECO:0000256" key="2">
    <source>
        <dbReference type="ARBA" id="ARBA00013064"/>
    </source>
</evidence>
<dbReference type="InterPro" id="IPR000340">
    <property type="entry name" value="Dual-sp_phosphatase_cat-dom"/>
</dbReference>
<dbReference type="InterPro" id="IPR000387">
    <property type="entry name" value="Tyr_Pase_dom"/>
</dbReference>
<keyword evidence="9" id="KW-1185">Reference proteome</keyword>
<feature type="region of interest" description="Disordered" evidence="5">
    <location>
        <begin position="134"/>
        <end position="170"/>
    </location>
</feature>
<dbReference type="AlphaFoldDB" id="A0A9P3HJD8"/>
<keyword evidence="3" id="KW-0378">Hydrolase</keyword>
<comment type="similarity">
    <text evidence="1">Belongs to the protein-tyrosine phosphatase family. Non-receptor class dual specificity subfamily.</text>
</comment>
<dbReference type="PANTHER" id="PTHR10159">
    <property type="entry name" value="DUAL SPECIFICITY PROTEIN PHOSPHATASE"/>
    <property type="match status" value="1"/>
</dbReference>
<feature type="compositionally biased region" description="Low complexity" evidence="5">
    <location>
        <begin position="134"/>
        <end position="143"/>
    </location>
</feature>
<dbReference type="SUPFAM" id="SSF52799">
    <property type="entry name" value="(Phosphotyrosine protein) phosphatases II"/>
    <property type="match status" value="1"/>
</dbReference>
<evidence type="ECO:0000256" key="1">
    <source>
        <dbReference type="ARBA" id="ARBA00008601"/>
    </source>
</evidence>
<accession>A0A9P3HJD8</accession>
<feature type="compositionally biased region" description="Low complexity" evidence="5">
    <location>
        <begin position="70"/>
        <end position="81"/>
    </location>
</feature>
<evidence type="ECO:0000313" key="9">
    <source>
        <dbReference type="Proteomes" id="UP000827284"/>
    </source>
</evidence>
<dbReference type="Proteomes" id="UP000827284">
    <property type="component" value="Unassembled WGS sequence"/>
</dbReference>
<dbReference type="Pfam" id="PF00782">
    <property type="entry name" value="DSPc"/>
    <property type="match status" value="1"/>
</dbReference>
<evidence type="ECO:0000259" key="6">
    <source>
        <dbReference type="PROSITE" id="PS50054"/>
    </source>
</evidence>
<dbReference type="InterPro" id="IPR016130">
    <property type="entry name" value="Tyr_Pase_AS"/>
</dbReference>
<feature type="region of interest" description="Disordered" evidence="5">
    <location>
        <begin position="200"/>
        <end position="221"/>
    </location>
</feature>
<feature type="region of interest" description="Disordered" evidence="5">
    <location>
        <begin position="418"/>
        <end position="481"/>
    </location>
</feature>
<dbReference type="GO" id="GO:0043409">
    <property type="term" value="P:negative regulation of MAPK cascade"/>
    <property type="evidence" value="ECO:0007669"/>
    <property type="project" value="TreeGrafter"/>
</dbReference>
<dbReference type="GO" id="GO:0008330">
    <property type="term" value="F:protein tyrosine/threonine phosphatase activity"/>
    <property type="evidence" value="ECO:0007669"/>
    <property type="project" value="TreeGrafter"/>
</dbReference>
<feature type="compositionally biased region" description="Polar residues" evidence="5">
    <location>
        <begin position="576"/>
        <end position="593"/>
    </location>
</feature>
<dbReference type="PROSITE" id="PS50056">
    <property type="entry name" value="TYR_PHOSPHATASE_2"/>
    <property type="match status" value="1"/>
</dbReference>
<evidence type="ECO:0000259" key="7">
    <source>
        <dbReference type="PROSITE" id="PS50056"/>
    </source>
</evidence>
<dbReference type="SMART" id="SM00195">
    <property type="entry name" value="DSPc"/>
    <property type="match status" value="1"/>
</dbReference>
<evidence type="ECO:0000313" key="8">
    <source>
        <dbReference type="EMBL" id="GJJ77839.1"/>
    </source>
</evidence>
<feature type="compositionally biased region" description="Polar residues" evidence="5">
    <location>
        <begin position="682"/>
        <end position="693"/>
    </location>
</feature>
<feature type="compositionally biased region" description="Low complexity" evidence="5">
    <location>
        <begin position="28"/>
        <end position="37"/>
    </location>
</feature>
<feature type="compositionally biased region" description="Polar residues" evidence="5">
    <location>
        <begin position="151"/>
        <end position="170"/>
    </location>
</feature>
<dbReference type="OrthoDB" id="2017893at2759"/>
<feature type="compositionally biased region" description="Polar residues" evidence="5">
    <location>
        <begin position="433"/>
        <end position="453"/>
    </location>
</feature>
<organism evidence="8 9">
    <name type="scientific">Entomortierella parvispora</name>
    <dbReference type="NCBI Taxonomy" id="205924"/>
    <lineage>
        <taxon>Eukaryota</taxon>
        <taxon>Fungi</taxon>
        <taxon>Fungi incertae sedis</taxon>
        <taxon>Mucoromycota</taxon>
        <taxon>Mortierellomycotina</taxon>
        <taxon>Mortierellomycetes</taxon>
        <taxon>Mortierellales</taxon>
        <taxon>Mortierellaceae</taxon>
        <taxon>Entomortierella</taxon>
    </lineage>
</organism>
<dbReference type="CDD" id="cd14498">
    <property type="entry name" value="DSP"/>
    <property type="match status" value="1"/>
</dbReference>
<reference evidence="8" key="2">
    <citation type="journal article" date="2022" name="Microbiol. Resour. Announc.">
        <title>Whole-Genome Sequence of Entomortierella parvispora E1425, a Mucoromycotan Fungus Associated with Burkholderiaceae-Related Endosymbiotic Bacteria.</title>
        <authorList>
            <person name="Herlambang A."/>
            <person name="Guo Y."/>
            <person name="Takashima Y."/>
            <person name="Narisawa K."/>
            <person name="Ohta H."/>
            <person name="Nishizawa T."/>
        </authorList>
    </citation>
    <scope>NUCLEOTIDE SEQUENCE</scope>
    <source>
        <strain evidence="8">E1425</strain>
    </source>
</reference>
<proteinExistence type="inferred from homology"/>
<keyword evidence="4" id="KW-0904">Protein phosphatase</keyword>